<dbReference type="InterPro" id="IPR003339">
    <property type="entry name" value="ABC/ECF_trnsptr_transmembrane"/>
</dbReference>
<evidence type="ECO:0000313" key="7">
    <source>
        <dbReference type="EMBL" id="BAT31120.1"/>
    </source>
</evidence>
<dbReference type="AlphaFoldDB" id="A0A0P0ZA92"/>
<evidence type="ECO:0008006" key="8">
    <source>
        <dbReference type="Google" id="ProtNLM"/>
    </source>
</evidence>
<protein>
    <recommendedName>
        <fullName evidence="8">Cobalt transport protein</fullName>
    </recommendedName>
</protein>
<organism evidence="7">
    <name type="scientific">Fulvimarina pelagi</name>
    <dbReference type="NCBI Taxonomy" id="217511"/>
    <lineage>
        <taxon>Bacteria</taxon>
        <taxon>Pseudomonadati</taxon>
        <taxon>Pseudomonadota</taxon>
        <taxon>Alphaproteobacteria</taxon>
        <taxon>Hyphomicrobiales</taxon>
        <taxon>Aurantimonadaceae</taxon>
        <taxon>Fulvimarina</taxon>
    </lineage>
</organism>
<dbReference type="GO" id="GO:0005886">
    <property type="term" value="C:plasma membrane"/>
    <property type="evidence" value="ECO:0007669"/>
    <property type="project" value="UniProtKB-ARBA"/>
</dbReference>
<dbReference type="RefSeq" id="WP_007065654.1">
    <property type="nucleotide sequence ID" value="NZ_BBWO01000017.1"/>
</dbReference>
<comment type="subcellular location">
    <subcellularLocation>
        <location evidence="1">Membrane</location>
        <topology evidence="1">Multi-pass membrane protein</topology>
    </subcellularLocation>
</comment>
<evidence type="ECO:0000256" key="5">
    <source>
        <dbReference type="ARBA" id="ARBA00023136"/>
    </source>
</evidence>
<dbReference type="Pfam" id="PF02361">
    <property type="entry name" value="CbiQ"/>
    <property type="match status" value="1"/>
</dbReference>
<comment type="similarity">
    <text evidence="2">Belongs to the CbiQ family.</text>
</comment>
<sequence>MIAGLYRPGKSFLHRMKAGAKILALLAFGTLLLSVASITLSTAGLVTVLFGYALAGFSGSMILRQIRPVVLILLALFAAQLWLVGLDAALLFLTRFSALILAAALVTLTTRTTDLVSAIEKALRPFAWLGVNVEKVSLAISLTIRFIPLVSQVVVEVREAQAARGGRHSIIALAVPIIVRLLKSADAIAEAIDARS</sequence>
<dbReference type="PANTHER" id="PTHR33514">
    <property type="entry name" value="PROTEIN ABCI12, CHLOROPLASTIC"/>
    <property type="match status" value="1"/>
</dbReference>
<keyword evidence="5 6" id="KW-0472">Membrane</keyword>
<evidence type="ECO:0000256" key="4">
    <source>
        <dbReference type="ARBA" id="ARBA00022989"/>
    </source>
</evidence>
<dbReference type="PANTHER" id="PTHR33514:SF13">
    <property type="entry name" value="PROTEIN ABCI12, CHLOROPLASTIC"/>
    <property type="match status" value="1"/>
</dbReference>
<keyword evidence="3 6" id="KW-0812">Transmembrane</keyword>
<name>A0A0P0ZA92_9HYPH</name>
<dbReference type="CDD" id="cd16914">
    <property type="entry name" value="EcfT"/>
    <property type="match status" value="1"/>
</dbReference>
<evidence type="ECO:0000256" key="1">
    <source>
        <dbReference type="ARBA" id="ARBA00004141"/>
    </source>
</evidence>
<proteinExistence type="inferred from homology"/>
<keyword evidence="4 6" id="KW-1133">Transmembrane helix</keyword>
<dbReference type="OrthoDB" id="5868344at2"/>
<feature type="transmembrane region" description="Helical" evidence="6">
    <location>
        <begin position="66"/>
        <end position="83"/>
    </location>
</feature>
<dbReference type="EMBL" id="LC066397">
    <property type="protein sequence ID" value="BAT31120.1"/>
    <property type="molecule type" value="Genomic_DNA"/>
</dbReference>
<accession>A0A0P0ZA92</accession>
<reference evidence="7" key="1">
    <citation type="journal article" date="2015" name="Proc. Natl. Acad. Sci. U.S.A.">
        <title>Bacterial clade with the ribosomal RNA operon on a small plasmid rather than the chromosome.</title>
        <authorList>
            <person name="Anda M."/>
            <person name="Ohtsubo Y."/>
            <person name="Okubo T."/>
            <person name="Sugawara M."/>
            <person name="Nagata Y."/>
            <person name="Tsuda M."/>
            <person name="Minamisawa K."/>
            <person name="Mitsui H."/>
        </authorList>
    </citation>
    <scope>NUCLEOTIDE SEQUENCE</scope>
    <source>
        <strain evidence="7">DSM 15513</strain>
    </source>
</reference>
<evidence type="ECO:0000256" key="3">
    <source>
        <dbReference type="ARBA" id="ARBA00022692"/>
    </source>
</evidence>
<evidence type="ECO:0000256" key="6">
    <source>
        <dbReference type="SAM" id="Phobius"/>
    </source>
</evidence>
<feature type="transmembrane region" description="Helical" evidence="6">
    <location>
        <begin position="22"/>
        <end position="54"/>
    </location>
</feature>
<evidence type="ECO:0000256" key="2">
    <source>
        <dbReference type="ARBA" id="ARBA00008564"/>
    </source>
</evidence>